<protein>
    <submittedName>
        <fullName evidence="1">Oxygenase MpaB family protein</fullName>
        <ecNumber evidence="1">1.-.-.-</ecNumber>
    </submittedName>
</protein>
<reference evidence="1 2" key="1">
    <citation type="submission" date="2024-09" db="EMBL/GenBank/DDBJ databases">
        <authorList>
            <person name="Sun Q."/>
            <person name="Mori K."/>
        </authorList>
    </citation>
    <scope>NUCLEOTIDE SEQUENCE [LARGE SCALE GENOMIC DNA]</scope>
    <source>
        <strain evidence="1 2">TBRC 2205</strain>
    </source>
</reference>
<dbReference type="EMBL" id="JBHLUE010000026">
    <property type="protein sequence ID" value="MFC0567604.1"/>
    <property type="molecule type" value="Genomic_DNA"/>
</dbReference>
<organism evidence="1 2">
    <name type="scientific">Plantactinospora siamensis</name>
    <dbReference type="NCBI Taxonomy" id="555372"/>
    <lineage>
        <taxon>Bacteria</taxon>
        <taxon>Bacillati</taxon>
        <taxon>Actinomycetota</taxon>
        <taxon>Actinomycetes</taxon>
        <taxon>Micromonosporales</taxon>
        <taxon>Micromonosporaceae</taxon>
        <taxon>Plantactinospora</taxon>
    </lineage>
</organism>
<dbReference type="PANTHER" id="PTHR36124:SF1">
    <property type="entry name" value="ER-BOUND OXYGENASE MPAB_MPAB'_RUBBER OXYGENASE CATALYTIC DOMAIN-CONTAINING PROTEIN"/>
    <property type="match status" value="1"/>
</dbReference>
<dbReference type="Proteomes" id="UP001589894">
    <property type="component" value="Unassembled WGS sequence"/>
</dbReference>
<keyword evidence="2" id="KW-1185">Reference proteome</keyword>
<dbReference type="InterPro" id="IPR046366">
    <property type="entry name" value="MPAB"/>
</dbReference>
<dbReference type="PANTHER" id="PTHR36124">
    <property type="match status" value="1"/>
</dbReference>
<proteinExistence type="predicted"/>
<evidence type="ECO:0000313" key="2">
    <source>
        <dbReference type="Proteomes" id="UP001589894"/>
    </source>
</evidence>
<accession>A0ABV6P4H1</accession>
<gene>
    <name evidence="1" type="ORF">ACFFHU_26130</name>
</gene>
<dbReference type="GO" id="GO:0016491">
    <property type="term" value="F:oxidoreductase activity"/>
    <property type="evidence" value="ECO:0007669"/>
    <property type="project" value="UniProtKB-KW"/>
</dbReference>
<sequence>MFAYPGRLDRVRQARRLDPARDYETIYRNMALWDFPADLRMGLLLAFWRTFTIPRLAGILLATGTMTGHTRRRADDTGILMYELVLHGLDDPRGRRATRRLNRIHRGLPVGNEDHLYVLATLIVIPTRWLDRYGWRPVCCHERAATHAFYRELGRRLNIRDIPDSYADTERRLRAYERRNLRYSPAGAELMAATKQLLADLPAWLTPAAARVADALLDPQLRSATGVGAPPRTVGAAVSAALTVRQRLGRLLPPRRRPWLADGIVTATHPDGYDLDRVGRAYLPAD</sequence>
<evidence type="ECO:0000313" key="1">
    <source>
        <dbReference type="EMBL" id="MFC0567604.1"/>
    </source>
</evidence>
<comment type="caution">
    <text evidence="1">The sequence shown here is derived from an EMBL/GenBank/DDBJ whole genome shotgun (WGS) entry which is preliminary data.</text>
</comment>
<name>A0ABV6P4H1_9ACTN</name>
<keyword evidence="1" id="KW-0560">Oxidoreductase</keyword>
<dbReference type="EC" id="1.-.-.-" evidence="1"/>
<dbReference type="RefSeq" id="WP_377342910.1">
    <property type="nucleotide sequence ID" value="NZ_JBHLUE010000026.1"/>
</dbReference>